<dbReference type="AlphaFoldDB" id="A0AAD5BS03"/>
<reference evidence="1" key="1">
    <citation type="submission" date="2022-06" db="EMBL/GenBank/DDBJ databases">
        <title>Uncovering the hologenomic basis of an extraordinary plant invasion.</title>
        <authorList>
            <person name="Bieker V.C."/>
            <person name="Martin M.D."/>
            <person name="Gilbert T."/>
            <person name="Hodgins K."/>
            <person name="Battlay P."/>
            <person name="Petersen B."/>
            <person name="Wilson J."/>
        </authorList>
    </citation>
    <scope>NUCLEOTIDE SEQUENCE</scope>
    <source>
        <strain evidence="1">AA19_3_7</strain>
        <tissue evidence="1">Leaf</tissue>
    </source>
</reference>
<proteinExistence type="predicted"/>
<comment type="caution">
    <text evidence="1">The sequence shown here is derived from an EMBL/GenBank/DDBJ whole genome shotgun (WGS) entry which is preliminary data.</text>
</comment>
<organism evidence="1 2">
    <name type="scientific">Ambrosia artemisiifolia</name>
    <name type="common">Common ragweed</name>
    <dbReference type="NCBI Taxonomy" id="4212"/>
    <lineage>
        <taxon>Eukaryota</taxon>
        <taxon>Viridiplantae</taxon>
        <taxon>Streptophyta</taxon>
        <taxon>Embryophyta</taxon>
        <taxon>Tracheophyta</taxon>
        <taxon>Spermatophyta</taxon>
        <taxon>Magnoliopsida</taxon>
        <taxon>eudicotyledons</taxon>
        <taxon>Gunneridae</taxon>
        <taxon>Pentapetalae</taxon>
        <taxon>asterids</taxon>
        <taxon>campanulids</taxon>
        <taxon>Asterales</taxon>
        <taxon>Asteraceae</taxon>
        <taxon>Asteroideae</taxon>
        <taxon>Heliantheae alliance</taxon>
        <taxon>Heliantheae</taxon>
        <taxon>Ambrosia</taxon>
    </lineage>
</organism>
<feature type="non-terminal residue" evidence="1">
    <location>
        <position position="106"/>
    </location>
</feature>
<keyword evidence="2" id="KW-1185">Reference proteome</keyword>
<dbReference type="EMBL" id="JAMZMK010011252">
    <property type="protein sequence ID" value="KAI7728219.1"/>
    <property type="molecule type" value="Genomic_DNA"/>
</dbReference>
<evidence type="ECO:0000313" key="1">
    <source>
        <dbReference type="EMBL" id="KAI7728219.1"/>
    </source>
</evidence>
<sequence length="106" mass="12416">DEGPVNPVFAASFFQIRAIDDFQSQERREQQFWATEKREMVEGEKKEEDEKIHYNYSLHFHHRRINLVPQVRLETSASVGPTLKMASSNSPILKNANWEAKPNQFL</sequence>
<protein>
    <submittedName>
        <fullName evidence="1">Uncharacterized protein</fullName>
    </submittedName>
</protein>
<dbReference type="Proteomes" id="UP001206925">
    <property type="component" value="Unassembled WGS sequence"/>
</dbReference>
<gene>
    <name evidence="1" type="ORF">M8C21_032611</name>
</gene>
<accession>A0AAD5BS03</accession>
<evidence type="ECO:0000313" key="2">
    <source>
        <dbReference type="Proteomes" id="UP001206925"/>
    </source>
</evidence>
<name>A0AAD5BS03_AMBAR</name>